<dbReference type="PANTHER" id="PTHR46245">
    <property type="entry name" value="B3 DOMAIN-CONTAINING PROTEIN OS07G0563300"/>
    <property type="match status" value="1"/>
</dbReference>
<organism evidence="8 9">
    <name type="scientific">Artemisia annua</name>
    <name type="common">Sweet wormwood</name>
    <dbReference type="NCBI Taxonomy" id="35608"/>
    <lineage>
        <taxon>Eukaryota</taxon>
        <taxon>Viridiplantae</taxon>
        <taxon>Streptophyta</taxon>
        <taxon>Embryophyta</taxon>
        <taxon>Tracheophyta</taxon>
        <taxon>Spermatophyta</taxon>
        <taxon>Magnoliopsida</taxon>
        <taxon>eudicotyledons</taxon>
        <taxon>Gunneridae</taxon>
        <taxon>Pentapetalae</taxon>
        <taxon>asterids</taxon>
        <taxon>campanulids</taxon>
        <taxon>Asterales</taxon>
        <taxon>Asteraceae</taxon>
        <taxon>Asteroideae</taxon>
        <taxon>Anthemideae</taxon>
        <taxon>Artemisiinae</taxon>
        <taxon>Artemisia</taxon>
    </lineage>
</organism>
<dbReference type="Pfam" id="PF25813">
    <property type="entry name" value="zf_VAL1_N"/>
    <property type="match status" value="1"/>
</dbReference>
<keyword evidence="5" id="KW-0539">Nucleus</keyword>
<dbReference type="InterPro" id="IPR015300">
    <property type="entry name" value="DNA-bd_pseudobarrel_sf"/>
</dbReference>
<accession>A0A2U1QCH8</accession>
<dbReference type="InterPro" id="IPR057743">
    <property type="entry name" value="Zfn_VAL1-3_N"/>
</dbReference>
<gene>
    <name evidence="8" type="ORF">CTI12_AA047500</name>
</gene>
<keyword evidence="2" id="KW-0805">Transcription regulation</keyword>
<evidence type="ECO:0000256" key="3">
    <source>
        <dbReference type="ARBA" id="ARBA00023125"/>
    </source>
</evidence>
<evidence type="ECO:0000259" key="7">
    <source>
        <dbReference type="Pfam" id="PF25813"/>
    </source>
</evidence>
<dbReference type="AlphaFoldDB" id="A0A2U1QCH8"/>
<keyword evidence="3 8" id="KW-0238">DNA-binding</keyword>
<evidence type="ECO:0000313" key="9">
    <source>
        <dbReference type="Proteomes" id="UP000245207"/>
    </source>
</evidence>
<feature type="domain" description="VAL1-3 N-terminal zinc finger" evidence="7">
    <location>
        <begin position="341"/>
        <end position="384"/>
    </location>
</feature>
<reference evidence="8 9" key="1">
    <citation type="journal article" date="2018" name="Mol. Plant">
        <title>The genome of Artemisia annua provides insight into the evolution of Asteraceae family and artemisinin biosynthesis.</title>
        <authorList>
            <person name="Shen Q."/>
            <person name="Zhang L."/>
            <person name="Liao Z."/>
            <person name="Wang S."/>
            <person name="Yan T."/>
            <person name="Shi P."/>
            <person name="Liu M."/>
            <person name="Fu X."/>
            <person name="Pan Q."/>
            <person name="Wang Y."/>
            <person name="Lv Z."/>
            <person name="Lu X."/>
            <person name="Zhang F."/>
            <person name="Jiang W."/>
            <person name="Ma Y."/>
            <person name="Chen M."/>
            <person name="Hao X."/>
            <person name="Li L."/>
            <person name="Tang Y."/>
            <person name="Lv G."/>
            <person name="Zhou Y."/>
            <person name="Sun X."/>
            <person name="Brodelius P.E."/>
            <person name="Rose J.K.C."/>
            <person name="Tang K."/>
        </authorList>
    </citation>
    <scope>NUCLEOTIDE SEQUENCE [LARGE SCALE GENOMIC DNA]</scope>
    <source>
        <strain evidence="9">cv. Huhao1</strain>
        <tissue evidence="8">Leaf</tissue>
    </source>
</reference>
<dbReference type="Gene3D" id="2.40.330.10">
    <property type="entry name" value="DNA-binding pseudobarrel domain"/>
    <property type="match status" value="1"/>
</dbReference>
<keyword evidence="4" id="KW-0804">Transcription</keyword>
<evidence type="ECO:0000256" key="1">
    <source>
        <dbReference type="ARBA" id="ARBA00004123"/>
    </source>
</evidence>
<proteinExistence type="predicted"/>
<evidence type="ECO:0000256" key="5">
    <source>
        <dbReference type="ARBA" id="ARBA00023242"/>
    </source>
</evidence>
<dbReference type="SUPFAM" id="SSF101936">
    <property type="entry name" value="DNA-binding pseudobarrel domain"/>
    <property type="match status" value="1"/>
</dbReference>
<evidence type="ECO:0000256" key="6">
    <source>
        <dbReference type="SAM" id="MobiDB-lite"/>
    </source>
</evidence>
<dbReference type="Proteomes" id="UP000245207">
    <property type="component" value="Unassembled WGS sequence"/>
</dbReference>
<sequence length="503" mass="56633">MVTCWILNSMTAELAEAILYAQSAAELWKEITERYGQSNGSLIYHLQRELSNCCFTLKMTLMFLQPHLDSHPNTIPADETPMPSESSTISPDAEIPTPNNTSVPHSVPQPNVPLRRSSRTTNTPNWLKVFITPRTTANHVSRGPKYPLFSRTAFLFIKWESSVKRFIQTKMVGRNVNRATSPNAALIPLFAKLVTASDANLGNSRLIIPKDYVKAYFPAVSDYQKIPVNIVDTDGKEWDDIYFRCWPSRFSKTYVLTGLRAFIISKNMQKGDTGFSILCSFAMETADSIAATNNSLGSNAPDANSGSKTAPSSISLYYSITGLHLNPCSSLYKDGKFCEEFHLNEDGWQECEECARPIHCGCIVSLRDYSLNDFGGITCLKCIWADFKLEPSHFNTESDPIDITDLVNPEPVLVLLFEKVLTANDASRKHSYIIIPNKHAKVRPNDPKYLAFYQREPDGKIVLETRKPYAEIPTDHQLLLHYVLLYWHLDMVSFTAGVIAEMY</sequence>
<comment type="caution">
    <text evidence="8">The sequence shown here is derived from an EMBL/GenBank/DDBJ whole genome shotgun (WGS) entry which is preliminary data.</text>
</comment>
<dbReference type="OrthoDB" id="1426138at2759"/>
<evidence type="ECO:0000256" key="4">
    <source>
        <dbReference type="ARBA" id="ARBA00023163"/>
    </source>
</evidence>
<protein>
    <submittedName>
        <fullName evidence="8">DNA-binding pseudobarrel domain-containing protein</fullName>
    </submittedName>
</protein>
<dbReference type="GO" id="GO:0005634">
    <property type="term" value="C:nucleus"/>
    <property type="evidence" value="ECO:0007669"/>
    <property type="project" value="UniProtKB-SubCell"/>
</dbReference>
<name>A0A2U1QCH8_ARTAN</name>
<feature type="region of interest" description="Disordered" evidence="6">
    <location>
        <begin position="72"/>
        <end position="120"/>
    </location>
</feature>
<dbReference type="CDD" id="cd10017">
    <property type="entry name" value="B3_DNA"/>
    <property type="match status" value="1"/>
</dbReference>
<dbReference type="InterPro" id="IPR003340">
    <property type="entry name" value="B3_DNA-bd"/>
</dbReference>
<keyword evidence="9" id="KW-1185">Reference proteome</keyword>
<dbReference type="EMBL" id="PKPP01000223">
    <property type="protein sequence ID" value="PWA95700.1"/>
    <property type="molecule type" value="Genomic_DNA"/>
</dbReference>
<dbReference type="GO" id="GO:0003677">
    <property type="term" value="F:DNA binding"/>
    <property type="evidence" value="ECO:0007669"/>
    <property type="project" value="UniProtKB-KW"/>
</dbReference>
<dbReference type="PANTHER" id="PTHR46245:SF19">
    <property type="entry name" value="TF-B3 DOMAIN-CONTAINING PROTEIN"/>
    <property type="match status" value="1"/>
</dbReference>
<evidence type="ECO:0000313" key="8">
    <source>
        <dbReference type="EMBL" id="PWA95700.1"/>
    </source>
</evidence>
<comment type="subcellular location">
    <subcellularLocation>
        <location evidence="1">Nucleus</location>
    </subcellularLocation>
</comment>
<evidence type="ECO:0000256" key="2">
    <source>
        <dbReference type="ARBA" id="ARBA00023015"/>
    </source>
</evidence>